<evidence type="ECO:0000313" key="4">
    <source>
        <dbReference type="Proteomes" id="UP000198287"/>
    </source>
</evidence>
<dbReference type="Proteomes" id="UP000198287">
    <property type="component" value="Unassembled WGS sequence"/>
</dbReference>
<feature type="chain" id="PRO_5013030944" evidence="2">
    <location>
        <begin position="26"/>
        <end position="731"/>
    </location>
</feature>
<sequence>MSISAKFFVITAAIAVVWFLDPVSPDDEKGKSPRKCEDNVPSDGGTLTLSEMLPLQIQKWVELAEQVRLHGTNDGGDPYCFVDRDRGRECVDWRSYDEGYWPRDNSCTDERCTCDTNLCNGPELRPKRRKKGLTCNICRGSAQIPPAATGRWATSGDYYNKLLASDDCSNFTENKTPSSQTRFNPRLFLDLVIFKESNFLEAIFTPAVANFGRHKFANTLKPFCYLHKTHGRGCSIENSTAFFLDDLPAFVGQCNDYGCKCDDADLCNGDPLLGKKNDTVETTVVERRNTANEVKSSTGFGVITTLMGVSHVVGRRYFAGFCKLVLLIIDLLPVRVSSTPPFRDLDADRKWTTSPIRRWQSLPNSSSSWSPAPSQSCFWTTSPPRRGIRMLHLHDPFNIKLDEDWDDGDRKEEVRKYNEKAMASGDCLEFSENTQDNPKRRVKCPDYWEIPRCYVDRERGRGCSRYADWPANSCTEEKCTCDTELCNGPELRPNRREKGLKCKVCRGSVPIPAAATGRWTTGDEYYRTLIKSENCSGFDDHHDNDQSCTCDTADLCNGPELRPKRRRKDRALTCNVCWGKVELPGATGRWASVPDYRQKLMASEDCSKFNEKEQRRWKWQAQCPDDWKNPYCYIHKRYGGGCDDKNSSSFVLEDLPDFVGQCNDVGCKCDDADLCNAPLLLGERMVQKNNGNDVHGLITQINFAQFKAWISNNYQTTMPTNGETNILLGYV</sequence>
<protein>
    <submittedName>
        <fullName evidence="3">Uncharacterized protein</fullName>
    </submittedName>
</protein>
<feature type="compositionally biased region" description="Basic and acidic residues" evidence="1">
    <location>
        <begin position="26"/>
        <end position="38"/>
    </location>
</feature>
<gene>
    <name evidence="3" type="ORF">Fcan01_18878</name>
</gene>
<dbReference type="EMBL" id="LNIX01000015">
    <property type="protein sequence ID" value="OXA46499.1"/>
    <property type="molecule type" value="Genomic_DNA"/>
</dbReference>
<comment type="caution">
    <text evidence="3">The sequence shown here is derived from an EMBL/GenBank/DDBJ whole genome shotgun (WGS) entry which is preliminary data.</text>
</comment>
<feature type="region of interest" description="Disordered" evidence="1">
    <location>
        <begin position="25"/>
        <end position="45"/>
    </location>
</feature>
<reference evidence="3 4" key="1">
    <citation type="submission" date="2015-12" db="EMBL/GenBank/DDBJ databases">
        <title>The genome of Folsomia candida.</title>
        <authorList>
            <person name="Faddeeva A."/>
            <person name="Derks M.F."/>
            <person name="Anvar Y."/>
            <person name="Smit S."/>
            <person name="Van Straalen N."/>
            <person name="Roelofs D."/>
        </authorList>
    </citation>
    <scope>NUCLEOTIDE SEQUENCE [LARGE SCALE GENOMIC DNA]</scope>
    <source>
        <strain evidence="3 4">VU population</strain>
        <tissue evidence="3">Whole body</tissue>
    </source>
</reference>
<name>A0A226DMU1_FOLCA</name>
<feature type="signal peptide" evidence="2">
    <location>
        <begin position="1"/>
        <end position="25"/>
    </location>
</feature>
<proteinExistence type="predicted"/>
<evidence type="ECO:0000313" key="3">
    <source>
        <dbReference type="EMBL" id="OXA46499.1"/>
    </source>
</evidence>
<dbReference type="AlphaFoldDB" id="A0A226DMU1"/>
<keyword evidence="2" id="KW-0732">Signal</keyword>
<accession>A0A226DMU1</accession>
<evidence type="ECO:0000256" key="2">
    <source>
        <dbReference type="SAM" id="SignalP"/>
    </source>
</evidence>
<evidence type="ECO:0000256" key="1">
    <source>
        <dbReference type="SAM" id="MobiDB-lite"/>
    </source>
</evidence>
<keyword evidence="4" id="KW-1185">Reference proteome</keyword>
<organism evidence="3 4">
    <name type="scientific">Folsomia candida</name>
    <name type="common">Springtail</name>
    <dbReference type="NCBI Taxonomy" id="158441"/>
    <lineage>
        <taxon>Eukaryota</taxon>
        <taxon>Metazoa</taxon>
        <taxon>Ecdysozoa</taxon>
        <taxon>Arthropoda</taxon>
        <taxon>Hexapoda</taxon>
        <taxon>Collembola</taxon>
        <taxon>Entomobryomorpha</taxon>
        <taxon>Isotomoidea</taxon>
        <taxon>Isotomidae</taxon>
        <taxon>Proisotominae</taxon>
        <taxon>Folsomia</taxon>
    </lineage>
</organism>